<protein>
    <submittedName>
        <fullName evidence="2">Uncharacterized protein</fullName>
    </submittedName>
</protein>
<keyword evidence="3" id="KW-1185">Reference proteome</keyword>
<accession>A0AAI9V1J8</accession>
<evidence type="ECO:0000313" key="3">
    <source>
        <dbReference type="Proteomes" id="UP001239795"/>
    </source>
</evidence>
<sequence>MAKTLRDSVMESAGWMHACATKRNATPSPTDERHPYCIWLFRIEVRVVQGLDSLLESTDEVPSPSPTASNPNPPCSPGPPCHWPITLPYRKTPPAARDGSLMKPRRPFPRASADSCRRGRSRSICGADTWSSMRRDGGSAMLRREGLTWLCRALHFS</sequence>
<name>A0AAI9V1J8_9PEZI</name>
<gene>
    <name evidence="2" type="ORF">CMEL01_11968</name>
</gene>
<evidence type="ECO:0000256" key="1">
    <source>
        <dbReference type="SAM" id="MobiDB-lite"/>
    </source>
</evidence>
<comment type="caution">
    <text evidence="2">The sequence shown here is derived from an EMBL/GenBank/DDBJ whole genome shotgun (WGS) entry which is preliminary data.</text>
</comment>
<evidence type="ECO:0000313" key="2">
    <source>
        <dbReference type="EMBL" id="KAK1465976.1"/>
    </source>
</evidence>
<dbReference type="EMBL" id="MLGG01000004">
    <property type="protein sequence ID" value="KAK1465976.1"/>
    <property type="molecule type" value="Genomic_DNA"/>
</dbReference>
<dbReference type="Proteomes" id="UP001239795">
    <property type="component" value="Unassembled WGS sequence"/>
</dbReference>
<reference evidence="2 3" key="1">
    <citation type="submission" date="2016-10" db="EMBL/GenBank/DDBJ databases">
        <title>The genome sequence of Colletotrichum fioriniae PJ7.</title>
        <authorList>
            <person name="Baroncelli R."/>
        </authorList>
    </citation>
    <scope>NUCLEOTIDE SEQUENCE [LARGE SCALE GENOMIC DNA]</scope>
    <source>
        <strain evidence="2">Col 31</strain>
    </source>
</reference>
<feature type="region of interest" description="Disordered" evidence="1">
    <location>
        <begin position="56"/>
        <end position="115"/>
    </location>
</feature>
<feature type="compositionally biased region" description="Pro residues" evidence="1">
    <location>
        <begin position="71"/>
        <end position="82"/>
    </location>
</feature>
<organism evidence="2 3">
    <name type="scientific">Colletotrichum melonis</name>
    <dbReference type="NCBI Taxonomy" id="1209925"/>
    <lineage>
        <taxon>Eukaryota</taxon>
        <taxon>Fungi</taxon>
        <taxon>Dikarya</taxon>
        <taxon>Ascomycota</taxon>
        <taxon>Pezizomycotina</taxon>
        <taxon>Sordariomycetes</taxon>
        <taxon>Hypocreomycetidae</taxon>
        <taxon>Glomerellales</taxon>
        <taxon>Glomerellaceae</taxon>
        <taxon>Colletotrichum</taxon>
        <taxon>Colletotrichum acutatum species complex</taxon>
    </lineage>
</organism>
<dbReference type="AlphaFoldDB" id="A0AAI9V1J8"/>
<proteinExistence type="predicted"/>